<name>A0A9D4ITR4_DREPO</name>
<evidence type="ECO:0000313" key="1">
    <source>
        <dbReference type="EMBL" id="KAH3786350.1"/>
    </source>
</evidence>
<reference evidence="1" key="1">
    <citation type="journal article" date="2019" name="bioRxiv">
        <title>The Genome of the Zebra Mussel, Dreissena polymorpha: A Resource for Invasive Species Research.</title>
        <authorList>
            <person name="McCartney M.A."/>
            <person name="Auch B."/>
            <person name="Kono T."/>
            <person name="Mallez S."/>
            <person name="Zhang Y."/>
            <person name="Obille A."/>
            <person name="Becker A."/>
            <person name="Abrahante J.E."/>
            <person name="Garbe J."/>
            <person name="Badalamenti J.P."/>
            <person name="Herman A."/>
            <person name="Mangelson H."/>
            <person name="Liachko I."/>
            <person name="Sullivan S."/>
            <person name="Sone E.D."/>
            <person name="Koren S."/>
            <person name="Silverstein K.A.T."/>
            <person name="Beckman K.B."/>
            <person name="Gohl D.M."/>
        </authorList>
    </citation>
    <scope>NUCLEOTIDE SEQUENCE</scope>
    <source>
        <strain evidence="1">Duluth1</strain>
        <tissue evidence="1">Whole animal</tissue>
    </source>
</reference>
<evidence type="ECO:0000313" key="2">
    <source>
        <dbReference type="Proteomes" id="UP000828390"/>
    </source>
</evidence>
<gene>
    <name evidence="1" type="ORF">DPMN_164457</name>
</gene>
<dbReference type="Proteomes" id="UP000828390">
    <property type="component" value="Unassembled WGS sequence"/>
</dbReference>
<dbReference type="EMBL" id="JAIWYP010000008">
    <property type="protein sequence ID" value="KAH3786350.1"/>
    <property type="molecule type" value="Genomic_DNA"/>
</dbReference>
<organism evidence="1 2">
    <name type="scientific">Dreissena polymorpha</name>
    <name type="common">Zebra mussel</name>
    <name type="synonym">Mytilus polymorpha</name>
    <dbReference type="NCBI Taxonomy" id="45954"/>
    <lineage>
        <taxon>Eukaryota</taxon>
        <taxon>Metazoa</taxon>
        <taxon>Spiralia</taxon>
        <taxon>Lophotrochozoa</taxon>
        <taxon>Mollusca</taxon>
        <taxon>Bivalvia</taxon>
        <taxon>Autobranchia</taxon>
        <taxon>Heteroconchia</taxon>
        <taxon>Euheterodonta</taxon>
        <taxon>Imparidentia</taxon>
        <taxon>Neoheterodontei</taxon>
        <taxon>Myida</taxon>
        <taxon>Dreissenoidea</taxon>
        <taxon>Dreissenidae</taxon>
        <taxon>Dreissena</taxon>
    </lineage>
</organism>
<comment type="caution">
    <text evidence="1">The sequence shown here is derived from an EMBL/GenBank/DDBJ whole genome shotgun (WGS) entry which is preliminary data.</text>
</comment>
<proteinExistence type="predicted"/>
<reference evidence="1" key="2">
    <citation type="submission" date="2020-11" db="EMBL/GenBank/DDBJ databases">
        <authorList>
            <person name="McCartney M.A."/>
            <person name="Auch B."/>
            <person name="Kono T."/>
            <person name="Mallez S."/>
            <person name="Becker A."/>
            <person name="Gohl D.M."/>
            <person name="Silverstein K.A.T."/>
            <person name="Koren S."/>
            <person name="Bechman K.B."/>
            <person name="Herman A."/>
            <person name="Abrahante J.E."/>
            <person name="Garbe J."/>
        </authorList>
    </citation>
    <scope>NUCLEOTIDE SEQUENCE</scope>
    <source>
        <strain evidence="1">Duluth1</strain>
        <tissue evidence="1">Whole animal</tissue>
    </source>
</reference>
<dbReference type="AlphaFoldDB" id="A0A9D4ITR4"/>
<keyword evidence="2" id="KW-1185">Reference proteome</keyword>
<accession>A0A9D4ITR4</accession>
<protein>
    <submittedName>
        <fullName evidence="1">Uncharacterized protein</fullName>
    </submittedName>
</protein>
<sequence>MLLYSLVFIPIQQSICLGTQRFRPEIVFNMLHVYLQAVHWPRGPTLRLFSTCYMSTYKLSTTCYMSTYKLSTTCYMSTYKLSTTCYMSTYKLSTTCYMSTYKLSTGKPGAGVGMEADGMLSCTGRCESESALGRIRLKKSRHVHEECIQPWTCIHRAC</sequence>